<dbReference type="GO" id="GO:0042973">
    <property type="term" value="F:glucan endo-1,3-beta-D-glucosidase activity"/>
    <property type="evidence" value="ECO:0007669"/>
    <property type="project" value="UniProtKB-EC"/>
</dbReference>
<dbReference type="VEuPathDB" id="FungiDB:H310_08656"/>
<comment type="catalytic activity">
    <reaction evidence="1">
        <text>Hydrolysis of (1-&gt;3)-beta-D-glucosidic linkages in (1-&gt;3)-beta-D-glucans.</text>
        <dbReference type="EC" id="3.2.1.39"/>
    </reaction>
</comment>
<evidence type="ECO:0000259" key="10">
    <source>
        <dbReference type="Pfam" id="PF17652"/>
    </source>
</evidence>
<dbReference type="eggNOG" id="KOG2254">
    <property type="taxonomic scope" value="Eukaryota"/>
</dbReference>
<keyword evidence="8" id="KW-0624">Polysaccharide degradation</keyword>
<accession>A0A024TWJ0</accession>
<evidence type="ECO:0000256" key="8">
    <source>
        <dbReference type="ARBA" id="ARBA00023326"/>
    </source>
</evidence>
<evidence type="ECO:0000256" key="3">
    <source>
        <dbReference type="ARBA" id="ARBA00012780"/>
    </source>
</evidence>
<dbReference type="STRING" id="157072.A0A024TWJ0"/>
<sequence length="1102" mass="123267">MSSFPVLVDAHLLRVITSFQDGVFVELLPLYAAWKSLAQRPSSLSTVAMQPTDLSLATVADSRYVLHAVVACHDVSYVDRVLQCCRQEMITPELIDCAARHGHLDLVQQFHFRGFPWTSRAMDLAATYGHLHVLEFLHAHSDDGWTEKAMIGAAEAGHLAVVQFLHTTRPEIPSSFRAMDYAARNGHYNVVRYLHFHRPEGGSAVAMDFAASHGHLEIVQFLHTHRQEGCSTYAMDGAMRNGHHDVVRFLHTHRTEGCSRKALMYAMQHELHDMIPILRSYHGTMRAMSSAAVARARAKFSLGRPLARRRYFLASIAFGHVLKKTTMVTTQEESTPLLPTATEKRKLQDRRHRQFMCFGGIATLAACVTGVWWWTSLTIPAVFIADVPLAPWTSDVMEPPFIKETNLIRPKLIAEDLLKRPVPTNAWWTNLLISDSHGQNTGAGQVTLSPYTIASWPHVMQVSYGDDRRVEEPSKIEEYFSADLTFGTVVPSVSRQIVAFDPLTVHLQYRNESNGTTFTVLLARGSPYISINYTLSAPVITTTYFNMLRCNNQTLSSKTPTTLFGTMFTLITQMERQKTQEWLLFFPKNVTVSVNSTSFAVQDETFSGIVRAAIVPRSNPEGTAALLRQHASIVPVASAVTLSSNDTTGIMEFTWKTAATTNDSIAGASLLMLAHPHHVDSLVSGRNRSLTTTVMHSSTSGGPFASSTPSTLLGQFGHRTIKGNMSLVVGNSWRLADTFQEVGFHSQRPIATEAIMPLLVALKNDSNYTPHALDPYFFGKEVARQARLVLIADELNQGTTKLLDQLEDLLLPWFVGKNIDYFVYDTVWGGVCSVKGLRGVFWMTDFGNGWYNDHHFHYGYFIYAAAVVAKYRPAFVLRHRAVLMSIVRDIANNSPHDPYFPLARHMSWFDGHSFASGVYVLDGGKSQESVSEAINAYYAVYLLGQALEMPMVEKMGRHLMTLEMRAATTYWQTTEEIYGSVYAQNQMTGQIGSTKVTYATWFGPEVEHMHLINLMPFTPVTELFVSPAFVNREYPILEKALNRTKTPMDEIWKGYTYLDHAIIDAKAAWDEVASLGTFDDGNSRVNSLYWIATRPLANSTPT</sequence>
<dbReference type="InterPro" id="IPR040720">
    <property type="entry name" value="GH81_C"/>
</dbReference>
<dbReference type="OrthoDB" id="4473401at2759"/>
<keyword evidence="7" id="KW-0961">Cell wall biogenesis/degradation</keyword>
<dbReference type="PROSITE" id="PS52008">
    <property type="entry name" value="GH81"/>
    <property type="match status" value="1"/>
</dbReference>
<dbReference type="Pfam" id="PF12796">
    <property type="entry name" value="Ank_2"/>
    <property type="match status" value="1"/>
</dbReference>
<dbReference type="GO" id="GO:0000272">
    <property type="term" value="P:polysaccharide catabolic process"/>
    <property type="evidence" value="ECO:0007669"/>
    <property type="project" value="UniProtKB-KW"/>
</dbReference>
<evidence type="ECO:0000256" key="1">
    <source>
        <dbReference type="ARBA" id="ARBA00000382"/>
    </source>
</evidence>
<keyword evidence="5" id="KW-0119">Carbohydrate metabolism</keyword>
<dbReference type="AlphaFoldDB" id="A0A024TWJ0"/>
<dbReference type="Pfam" id="PF17652">
    <property type="entry name" value="Glyco_hydro81C"/>
    <property type="match status" value="1"/>
</dbReference>
<dbReference type="EMBL" id="KI913969">
    <property type="protein sequence ID" value="ETV98520.1"/>
    <property type="molecule type" value="Genomic_DNA"/>
</dbReference>
<dbReference type="SUPFAM" id="SSF48403">
    <property type="entry name" value="Ankyrin repeat"/>
    <property type="match status" value="1"/>
</dbReference>
<evidence type="ECO:0000256" key="2">
    <source>
        <dbReference type="ARBA" id="ARBA00010730"/>
    </source>
</evidence>
<dbReference type="InterPro" id="IPR002110">
    <property type="entry name" value="Ankyrin_rpt"/>
</dbReference>
<dbReference type="InterPro" id="IPR036770">
    <property type="entry name" value="Ankyrin_rpt-contain_sf"/>
</dbReference>
<protein>
    <recommendedName>
        <fullName evidence="3">glucan endo-1,3-beta-D-glucosidase</fullName>
        <ecNumber evidence="3">3.2.1.39</ecNumber>
    </recommendedName>
</protein>
<evidence type="ECO:0000256" key="5">
    <source>
        <dbReference type="ARBA" id="ARBA00023277"/>
    </source>
</evidence>
<comment type="similarity">
    <text evidence="2">Belongs to the glycosyl hydrolase 81 family.</text>
</comment>
<evidence type="ECO:0000256" key="6">
    <source>
        <dbReference type="ARBA" id="ARBA00023295"/>
    </source>
</evidence>
<dbReference type="GeneID" id="20085706"/>
<dbReference type="GO" id="GO:0052861">
    <property type="term" value="F:endo-1,3(4)-beta-glucanase activity"/>
    <property type="evidence" value="ECO:0007669"/>
    <property type="project" value="InterPro"/>
</dbReference>
<dbReference type="InterPro" id="IPR005200">
    <property type="entry name" value="Endo-beta-glucanase"/>
</dbReference>
<dbReference type="Gene3D" id="1.20.5.420">
    <property type="entry name" value="Immunoglobulin FC, subunit C"/>
    <property type="match status" value="1"/>
</dbReference>
<feature type="domain" description="Glycosyl hydrolase family 81 C-terminal" evidence="10">
    <location>
        <begin position="773"/>
        <end position="1085"/>
    </location>
</feature>
<dbReference type="EC" id="3.2.1.39" evidence="3"/>
<dbReference type="Gene3D" id="2.70.98.30">
    <property type="entry name" value="Golgi alpha-mannosidase II, domain 4"/>
    <property type="match status" value="1"/>
</dbReference>
<organism evidence="11">
    <name type="scientific">Aphanomyces invadans</name>
    <dbReference type="NCBI Taxonomy" id="157072"/>
    <lineage>
        <taxon>Eukaryota</taxon>
        <taxon>Sar</taxon>
        <taxon>Stramenopiles</taxon>
        <taxon>Oomycota</taxon>
        <taxon>Saprolegniomycetes</taxon>
        <taxon>Saprolegniales</taxon>
        <taxon>Verrucalvaceae</taxon>
        <taxon>Aphanomyces</taxon>
    </lineage>
</organism>
<evidence type="ECO:0000256" key="4">
    <source>
        <dbReference type="ARBA" id="ARBA00022801"/>
    </source>
</evidence>
<evidence type="ECO:0000256" key="7">
    <source>
        <dbReference type="ARBA" id="ARBA00023316"/>
    </source>
</evidence>
<dbReference type="Gene3D" id="1.25.40.20">
    <property type="entry name" value="Ankyrin repeat-containing domain"/>
    <property type="match status" value="2"/>
</dbReference>
<keyword evidence="4" id="KW-0378">Hydrolase</keyword>
<keyword evidence="6" id="KW-0326">Glycosidase</keyword>
<gene>
    <name evidence="11" type="ORF">H310_08656</name>
</gene>
<name>A0A024TWJ0_9STRA</name>
<dbReference type="PANTHER" id="PTHR31983:SF0">
    <property type="entry name" value="GLUCAN ENDO-1,3-BETA-D-GLUCOSIDASE 2"/>
    <property type="match status" value="1"/>
</dbReference>
<dbReference type="InterPro" id="IPR040451">
    <property type="entry name" value="GH81_N"/>
</dbReference>
<reference evidence="11" key="1">
    <citation type="submission" date="2013-12" db="EMBL/GenBank/DDBJ databases">
        <title>The Genome Sequence of Aphanomyces invadans NJM9701.</title>
        <authorList>
            <consortium name="The Broad Institute Genomics Platform"/>
            <person name="Russ C."/>
            <person name="Tyler B."/>
            <person name="van West P."/>
            <person name="Dieguez-Uribeondo J."/>
            <person name="Young S.K."/>
            <person name="Zeng Q."/>
            <person name="Gargeya S."/>
            <person name="Fitzgerald M."/>
            <person name="Abouelleil A."/>
            <person name="Alvarado L."/>
            <person name="Chapman S.B."/>
            <person name="Gainer-Dewar J."/>
            <person name="Goldberg J."/>
            <person name="Griggs A."/>
            <person name="Gujja S."/>
            <person name="Hansen M."/>
            <person name="Howarth C."/>
            <person name="Imamovic A."/>
            <person name="Ireland A."/>
            <person name="Larimer J."/>
            <person name="McCowan C."/>
            <person name="Murphy C."/>
            <person name="Pearson M."/>
            <person name="Poon T.W."/>
            <person name="Priest M."/>
            <person name="Roberts A."/>
            <person name="Saif S."/>
            <person name="Shea T."/>
            <person name="Sykes S."/>
            <person name="Wortman J."/>
            <person name="Nusbaum C."/>
            <person name="Birren B."/>
        </authorList>
    </citation>
    <scope>NUCLEOTIDE SEQUENCE [LARGE SCALE GENOMIC DNA]</scope>
    <source>
        <strain evidence="11">NJM9701</strain>
    </source>
</reference>
<evidence type="ECO:0000313" key="11">
    <source>
        <dbReference type="EMBL" id="ETV98520.1"/>
    </source>
</evidence>
<dbReference type="Pfam" id="PF03639">
    <property type="entry name" value="Glyco_hydro_81"/>
    <property type="match status" value="1"/>
</dbReference>
<dbReference type="RefSeq" id="XP_008872717.1">
    <property type="nucleotide sequence ID" value="XM_008874495.1"/>
</dbReference>
<dbReference type="PANTHER" id="PTHR31983">
    <property type="entry name" value="ENDO-1,3(4)-BETA-GLUCANASE 1"/>
    <property type="match status" value="1"/>
</dbReference>
<evidence type="ECO:0000259" key="9">
    <source>
        <dbReference type="Pfam" id="PF03639"/>
    </source>
</evidence>
<proteinExistence type="inferred from homology"/>
<dbReference type="GO" id="GO:0071555">
    <property type="term" value="P:cell wall organization"/>
    <property type="evidence" value="ECO:0007669"/>
    <property type="project" value="UniProtKB-KW"/>
</dbReference>
<feature type="domain" description="Glycosyl hydrolase family 81 N-terminal" evidence="9">
    <location>
        <begin position="419"/>
        <end position="704"/>
    </location>
</feature>